<accession>A0A382F9R8</accession>
<reference evidence="3" key="1">
    <citation type="submission" date="2018-05" db="EMBL/GenBank/DDBJ databases">
        <authorList>
            <person name="Lanie J.A."/>
            <person name="Ng W.-L."/>
            <person name="Kazmierczak K.M."/>
            <person name="Andrzejewski T.M."/>
            <person name="Davidsen T.M."/>
            <person name="Wayne K.J."/>
            <person name="Tettelin H."/>
            <person name="Glass J.I."/>
            <person name="Rusch D."/>
            <person name="Podicherti R."/>
            <person name="Tsui H.-C.T."/>
            <person name="Winkler M.E."/>
        </authorList>
    </citation>
    <scope>NUCLEOTIDE SEQUENCE</scope>
</reference>
<sequence>VLGLSGTLSGIAIFIAMVVDAISDPLVGALSDATRSRWGRRHPYMYAAALPFALSFYFLFVPMDGLSETGLFLWLTAFSILTRTFMTFYSVPHLSLGAELSRDYDERTLLSSLRMIMQLLGMFAVLIGGPLLFFGATEQYENGQLNPDAYPSLALAAFWVMVIGVWVSAAGTHSYIPKLTQATPDTRFSPLVVVSDLVQAFRIRAFSAVVAASIIAGMNQGMVQALILYTGTYFFELSPNQMTLVFTGGVIGVTTGSILTRPLSNFVTEKKHLYIIGYTWYAIFTSYVIILKLLELLPENGHPIVAPLYIISGAVSGVGLGLAIPLSASMIADVTDEHERLFGSRQEGIYYAAASFAGKAIGGSGAILAGLIIDFAGIPRGAPPDTVPIEAVMRFGWA</sequence>
<dbReference type="PANTHER" id="PTHR11328">
    <property type="entry name" value="MAJOR FACILITATOR SUPERFAMILY DOMAIN-CONTAINING PROTEIN"/>
    <property type="match status" value="1"/>
</dbReference>
<dbReference type="InterPro" id="IPR036259">
    <property type="entry name" value="MFS_trans_sf"/>
</dbReference>
<dbReference type="GO" id="GO:0008643">
    <property type="term" value="P:carbohydrate transport"/>
    <property type="evidence" value="ECO:0007669"/>
    <property type="project" value="InterPro"/>
</dbReference>
<dbReference type="SUPFAM" id="SSF103473">
    <property type="entry name" value="MFS general substrate transporter"/>
    <property type="match status" value="1"/>
</dbReference>
<dbReference type="Gene3D" id="1.20.1250.20">
    <property type="entry name" value="MFS general substrate transporter like domains"/>
    <property type="match status" value="2"/>
</dbReference>
<feature type="transmembrane region" description="Helical" evidence="1">
    <location>
        <begin position="241"/>
        <end position="260"/>
    </location>
</feature>
<feature type="transmembrane region" description="Helical" evidence="1">
    <location>
        <begin position="43"/>
        <end position="60"/>
    </location>
</feature>
<protein>
    <recommendedName>
        <fullName evidence="2">Major facilitator superfamily (MFS) profile domain-containing protein</fullName>
    </recommendedName>
</protein>
<evidence type="ECO:0000313" key="3">
    <source>
        <dbReference type="EMBL" id="SVB58831.1"/>
    </source>
</evidence>
<evidence type="ECO:0000256" key="1">
    <source>
        <dbReference type="SAM" id="Phobius"/>
    </source>
</evidence>
<keyword evidence="1" id="KW-1133">Transmembrane helix</keyword>
<feature type="transmembrane region" description="Helical" evidence="1">
    <location>
        <begin position="205"/>
        <end position="229"/>
    </location>
</feature>
<gene>
    <name evidence="3" type="ORF">METZ01_LOCUS211685</name>
</gene>
<feature type="transmembrane region" description="Helical" evidence="1">
    <location>
        <begin position="349"/>
        <end position="373"/>
    </location>
</feature>
<feature type="transmembrane region" description="Helical" evidence="1">
    <location>
        <begin position="272"/>
        <end position="294"/>
    </location>
</feature>
<name>A0A382F9R8_9ZZZZ</name>
<feature type="transmembrane region" description="Helical" evidence="1">
    <location>
        <begin position="6"/>
        <end position="31"/>
    </location>
</feature>
<dbReference type="GO" id="GO:0005886">
    <property type="term" value="C:plasma membrane"/>
    <property type="evidence" value="ECO:0007669"/>
    <property type="project" value="TreeGrafter"/>
</dbReference>
<dbReference type="EMBL" id="UINC01048378">
    <property type="protein sequence ID" value="SVB58831.1"/>
    <property type="molecule type" value="Genomic_DNA"/>
</dbReference>
<dbReference type="InterPro" id="IPR020846">
    <property type="entry name" value="MFS_dom"/>
</dbReference>
<feature type="non-terminal residue" evidence="3">
    <location>
        <position position="1"/>
    </location>
</feature>
<feature type="transmembrane region" description="Helical" evidence="1">
    <location>
        <begin position="115"/>
        <end position="137"/>
    </location>
</feature>
<evidence type="ECO:0000259" key="2">
    <source>
        <dbReference type="PROSITE" id="PS50850"/>
    </source>
</evidence>
<keyword evidence="1" id="KW-0812">Transmembrane</keyword>
<feature type="transmembrane region" description="Helical" evidence="1">
    <location>
        <begin position="72"/>
        <end position="94"/>
    </location>
</feature>
<keyword evidence="1" id="KW-0472">Membrane</keyword>
<dbReference type="InterPro" id="IPR039672">
    <property type="entry name" value="MFS_2"/>
</dbReference>
<feature type="transmembrane region" description="Helical" evidence="1">
    <location>
        <begin position="306"/>
        <end position="328"/>
    </location>
</feature>
<dbReference type="AlphaFoldDB" id="A0A382F9R8"/>
<dbReference type="PANTHER" id="PTHR11328:SF28">
    <property type="entry name" value="MAJOR FACILITATOR SUPERFAMILY DOMAIN-CONTAINING PROTEIN 12"/>
    <property type="match status" value="1"/>
</dbReference>
<feature type="transmembrane region" description="Helical" evidence="1">
    <location>
        <begin position="149"/>
        <end position="169"/>
    </location>
</feature>
<dbReference type="PROSITE" id="PS50850">
    <property type="entry name" value="MFS"/>
    <property type="match status" value="1"/>
</dbReference>
<dbReference type="Pfam" id="PF13347">
    <property type="entry name" value="MFS_2"/>
    <property type="match status" value="1"/>
</dbReference>
<proteinExistence type="predicted"/>
<organism evidence="3">
    <name type="scientific">marine metagenome</name>
    <dbReference type="NCBI Taxonomy" id="408172"/>
    <lineage>
        <taxon>unclassified sequences</taxon>
        <taxon>metagenomes</taxon>
        <taxon>ecological metagenomes</taxon>
    </lineage>
</organism>
<feature type="non-terminal residue" evidence="3">
    <location>
        <position position="398"/>
    </location>
</feature>
<dbReference type="GO" id="GO:0015293">
    <property type="term" value="F:symporter activity"/>
    <property type="evidence" value="ECO:0007669"/>
    <property type="project" value="InterPro"/>
</dbReference>
<feature type="domain" description="Major facilitator superfamily (MFS) profile" evidence="2">
    <location>
        <begin position="205"/>
        <end position="398"/>
    </location>
</feature>